<dbReference type="SUPFAM" id="SSF55961">
    <property type="entry name" value="Bet v1-like"/>
    <property type="match status" value="1"/>
</dbReference>
<proteinExistence type="predicted"/>
<protein>
    <recommendedName>
        <fullName evidence="4">Polyketide cyclase</fullName>
    </recommendedName>
</protein>
<gene>
    <name evidence="2" type="ORF">HGB48_00135</name>
</gene>
<organism evidence="2 3">
    <name type="scientific">Actinomadura latina</name>
    <dbReference type="NCBI Taxonomy" id="163603"/>
    <lineage>
        <taxon>Bacteria</taxon>
        <taxon>Bacillati</taxon>
        <taxon>Actinomycetota</taxon>
        <taxon>Actinomycetes</taxon>
        <taxon>Streptosporangiales</taxon>
        <taxon>Thermomonosporaceae</taxon>
        <taxon>Actinomadura</taxon>
    </lineage>
</organism>
<evidence type="ECO:0000313" key="3">
    <source>
        <dbReference type="Proteomes" id="UP000579250"/>
    </source>
</evidence>
<keyword evidence="3" id="KW-1185">Reference proteome</keyword>
<dbReference type="Proteomes" id="UP000579250">
    <property type="component" value="Unassembled WGS sequence"/>
</dbReference>
<dbReference type="EMBL" id="JAAXPI010000001">
    <property type="protein sequence ID" value="NKZ02173.1"/>
    <property type="molecule type" value="Genomic_DNA"/>
</dbReference>
<evidence type="ECO:0000256" key="1">
    <source>
        <dbReference type="SAM" id="MobiDB-lite"/>
    </source>
</evidence>
<comment type="caution">
    <text evidence="2">The sequence shown here is derived from an EMBL/GenBank/DDBJ whole genome shotgun (WGS) entry which is preliminary data.</text>
</comment>
<sequence length="65" mass="7219">MAPFVNSIEINRSADEVFAYTVEPATFPEWQRDVLDVRVEGRSVGSGRGRAGPAERHRACRAARC</sequence>
<dbReference type="InterPro" id="IPR023393">
    <property type="entry name" value="START-like_dom_sf"/>
</dbReference>
<reference evidence="2 3" key="1">
    <citation type="submission" date="2020-04" db="EMBL/GenBank/DDBJ databases">
        <title>MicrobeNet Type strains.</title>
        <authorList>
            <person name="Nicholson A.C."/>
        </authorList>
    </citation>
    <scope>NUCLEOTIDE SEQUENCE [LARGE SCALE GENOMIC DNA]</scope>
    <source>
        <strain evidence="2 3">ATCC BAA-277</strain>
    </source>
</reference>
<accession>A0A846YVR4</accession>
<feature type="region of interest" description="Disordered" evidence="1">
    <location>
        <begin position="42"/>
        <end position="65"/>
    </location>
</feature>
<dbReference type="AlphaFoldDB" id="A0A846YVR4"/>
<dbReference type="Gene3D" id="3.30.530.20">
    <property type="match status" value="1"/>
</dbReference>
<dbReference type="RefSeq" id="WP_067633848.1">
    <property type="nucleotide sequence ID" value="NZ_JAAXPI010000001.1"/>
</dbReference>
<name>A0A846YVR4_9ACTN</name>
<evidence type="ECO:0008006" key="4">
    <source>
        <dbReference type="Google" id="ProtNLM"/>
    </source>
</evidence>
<evidence type="ECO:0000313" key="2">
    <source>
        <dbReference type="EMBL" id="NKZ02173.1"/>
    </source>
</evidence>